<dbReference type="Proteomes" id="UP000281553">
    <property type="component" value="Unassembled WGS sequence"/>
</dbReference>
<dbReference type="Pfam" id="PF00106">
    <property type="entry name" value="adh_short"/>
    <property type="match status" value="1"/>
</dbReference>
<sequence length="195" mass="22063">MLWFVVFVSVVAVAVGLWYLFKRKLSNLEDSVVLITGAGAGLGRVLCLELCKYCKNVIVWDINEEDMKETARQALDLHGVKIKCQKVDVSCTLDVEKAAEEVRREFGRVTILINNAGIVNARYVLDQAEKDVERIFKVNVLGPINYQFCLTLLLCTIQRLLVVLITVQDVCTWKAIIRIIFHPSPWFVAGQSLLH</sequence>
<proteinExistence type="inferred from homology"/>
<dbReference type="SUPFAM" id="SSF51735">
    <property type="entry name" value="NAD(P)-binding Rossmann-fold domains"/>
    <property type="match status" value="1"/>
</dbReference>
<evidence type="ECO:0000313" key="4">
    <source>
        <dbReference type="EMBL" id="VDN42908.1"/>
    </source>
</evidence>
<feature type="transmembrane region" description="Helical" evidence="3">
    <location>
        <begin position="6"/>
        <end position="21"/>
    </location>
</feature>
<reference evidence="4 5" key="1">
    <citation type="submission" date="2018-11" db="EMBL/GenBank/DDBJ databases">
        <authorList>
            <consortium name="Pathogen Informatics"/>
        </authorList>
    </citation>
    <scope>NUCLEOTIDE SEQUENCE [LARGE SCALE GENOMIC DNA]</scope>
</reference>
<protein>
    <submittedName>
        <fullName evidence="4">Uncharacterized protein</fullName>
    </submittedName>
</protein>
<keyword evidence="3" id="KW-1133">Transmembrane helix</keyword>
<dbReference type="EMBL" id="UYRU01106114">
    <property type="protein sequence ID" value="VDN42908.1"/>
    <property type="molecule type" value="Genomic_DNA"/>
</dbReference>
<dbReference type="OrthoDB" id="6251714at2759"/>
<dbReference type="AlphaFoldDB" id="A0A3P7P2C2"/>
<dbReference type="PRINTS" id="PR00081">
    <property type="entry name" value="GDHRDH"/>
</dbReference>
<evidence type="ECO:0000256" key="3">
    <source>
        <dbReference type="SAM" id="Phobius"/>
    </source>
</evidence>
<dbReference type="GO" id="GO:0016616">
    <property type="term" value="F:oxidoreductase activity, acting on the CH-OH group of donors, NAD or NADP as acceptor"/>
    <property type="evidence" value="ECO:0007669"/>
    <property type="project" value="TreeGrafter"/>
</dbReference>
<accession>A0A3P7P2C2</accession>
<dbReference type="InterPro" id="IPR002347">
    <property type="entry name" value="SDR_fam"/>
</dbReference>
<gene>
    <name evidence="4" type="ORF">DILT_LOCUS18937</name>
</gene>
<evidence type="ECO:0000256" key="1">
    <source>
        <dbReference type="ARBA" id="ARBA00006484"/>
    </source>
</evidence>
<keyword evidence="3" id="KW-0812">Transmembrane</keyword>
<dbReference type="PANTHER" id="PTHR24322">
    <property type="entry name" value="PKSB"/>
    <property type="match status" value="1"/>
</dbReference>
<dbReference type="PANTHER" id="PTHR24322:SF736">
    <property type="entry name" value="RETINOL DEHYDROGENASE 10"/>
    <property type="match status" value="1"/>
</dbReference>
<keyword evidence="3" id="KW-0472">Membrane</keyword>
<organism evidence="4 5">
    <name type="scientific">Dibothriocephalus latus</name>
    <name type="common">Fish tapeworm</name>
    <name type="synonym">Diphyllobothrium latum</name>
    <dbReference type="NCBI Taxonomy" id="60516"/>
    <lineage>
        <taxon>Eukaryota</taxon>
        <taxon>Metazoa</taxon>
        <taxon>Spiralia</taxon>
        <taxon>Lophotrochozoa</taxon>
        <taxon>Platyhelminthes</taxon>
        <taxon>Cestoda</taxon>
        <taxon>Eucestoda</taxon>
        <taxon>Diphyllobothriidea</taxon>
        <taxon>Diphyllobothriidae</taxon>
        <taxon>Dibothriocephalus</taxon>
    </lineage>
</organism>
<name>A0A3P7P2C2_DIBLA</name>
<comment type="similarity">
    <text evidence="1">Belongs to the short-chain dehydrogenases/reductases (SDR) family.</text>
</comment>
<keyword evidence="2" id="KW-0560">Oxidoreductase</keyword>
<dbReference type="InterPro" id="IPR036291">
    <property type="entry name" value="NAD(P)-bd_dom_sf"/>
</dbReference>
<keyword evidence="5" id="KW-1185">Reference proteome</keyword>
<dbReference type="Gene3D" id="3.40.50.720">
    <property type="entry name" value="NAD(P)-binding Rossmann-like Domain"/>
    <property type="match status" value="1"/>
</dbReference>
<evidence type="ECO:0000256" key="2">
    <source>
        <dbReference type="ARBA" id="ARBA00023002"/>
    </source>
</evidence>
<evidence type="ECO:0000313" key="5">
    <source>
        <dbReference type="Proteomes" id="UP000281553"/>
    </source>
</evidence>